<dbReference type="CDD" id="cd10442">
    <property type="entry name" value="GIY-YIG_PLEs"/>
    <property type="match status" value="1"/>
</dbReference>
<dbReference type="Pfam" id="PF01541">
    <property type="entry name" value="GIY-YIG"/>
    <property type="match status" value="1"/>
</dbReference>
<reference evidence="2 3" key="1">
    <citation type="journal article" date="2024" name="bioRxiv">
        <title>A reference genome for Trichogramma kaykai: A tiny desert-dwelling parasitoid wasp with competing sex-ratio distorters.</title>
        <authorList>
            <person name="Culotta J."/>
            <person name="Lindsey A.R."/>
        </authorList>
    </citation>
    <scope>NUCLEOTIDE SEQUENCE [LARGE SCALE GENOMIC DNA]</scope>
    <source>
        <strain evidence="2 3">KSX58</strain>
    </source>
</reference>
<dbReference type="EMBL" id="JBJJXI010000019">
    <property type="protein sequence ID" value="KAL3406115.1"/>
    <property type="molecule type" value="Genomic_DNA"/>
</dbReference>
<name>A0ABD2XLW9_9HYME</name>
<comment type="caution">
    <text evidence="2">The sequence shown here is derived from an EMBL/GenBank/DDBJ whole genome shotgun (WGS) entry which is preliminary data.</text>
</comment>
<evidence type="ECO:0000313" key="2">
    <source>
        <dbReference type="EMBL" id="KAL3406115.1"/>
    </source>
</evidence>
<evidence type="ECO:0000259" key="1">
    <source>
        <dbReference type="Pfam" id="PF01541"/>
    </source>
</evidence>
<feature type="domain" description="GIY-YIG" evidence="1">
    <location>
        <begin position="8"/>
        <end position="46"/>
    </location>
</feature>
<accession>A0ABD2XLW9</accession>
<dbReference type="Proteomes" id="UP001627154">
    <property type="component" value="Unassembled WGS sequence"/>
</dbReference>
<keyword evidence="3" id="KW-1185">Reference proteome</keyword>
<dbReference type="InterPro" id="IPR000305">
    <property type="entry name" value="GIY-YIG_endonuc"/>
</dbReference>
<protein>
    <recommendedName>
        <fullName evidence="1">GIY-YIG domain-containing protein</fullName>
    </recommendedName>
</protein>
<gene>
    <name evidence="2" type="ORF">TKK_001504</name>
</gene>
<proteinExistence type="predicted"/>
<sequence length="113" mass="13042">MDKRDKTGVVYSLKCKDCPASYVGETKRRFAVRINEHKNAKEENSVVAAHTTKCIGHTFDWDATKILDNESNGKRRLISEMLYICDASYAINKKEDTQRLNSTYSNILKYCKR</sequence>
<evidence type="ECO:0000313" key="3">
    <source>
        <dbReference type="Proteomes" id="UP001627154"/>
    </source>
</evidence>
<dbReference type="AlphaFoldDB" id="A0ABD2XLW9"/>
<organism evidence="2 3">
    <name type="scientific">Trichogramma kaykai</name>
    <dbReference type="NCBI Taxonomy" id="54128"/>
    <lineage>
        <taxon>Eukaryota</taxon>
        <taxon>Metazoa</taxon>
        <taxon>Ecdysozoa</taxon>
        <taxon>Arthropoda</taxon>
        <taxon>Hexapoda</taxon>
        <taxon>Insecta</taxon>
        <taxon>Pterygota</taxon>
        <taxon>Neoptera</taxon>
        <taxon>Endopterygota</taxon>
        <taxon>Hymenoptera</taxon>
        <taxon>Apocrita</taxon>
        <taxon>Proctotrupomorpha</taxon>
        <taxon>Chalcidoidea</taxon>
        <taxon>Trichogrammatidae</taxon>
        <taxon>Trichogramma</taxon>
    </lineage>
</organism>